<reference evidence="2" key="1">
    <citation type="submission" date="2023-03" db="EMBL/GenBank/DDBJ databases">
        <title>Massive genome expansion in bonnet fungi (Mycena s.s.) driven by repeated elements and novel gene families across ecological guilds.</title>
        <authorList>
            <consortium name="Lawrence Berkeley National Laboratory"/>
            <person name="Harder C.B."/>
            <person name="Miyauchi S."/>
            <person name="Viragh M."/>
            <person name="Kuo A."/>
            <person name="Thoen E."/>
            <person name="Andreopoulos B."/>
            <person name="Lu D."/>
            <person name="Skrede I."/>
            <person name="Drula E."/>
            <person name="Henrissat B."/>
            <person name="Morin E."/>
            <person name="Kohler A."/>
            <person name="Barry K."/>
            <person name="LaButti K."/>
            <person name="Morin E."/>
            <person name="Salamov A."/>
            <person name="Lipzen A."/>
            <person name="Mereny Z."/>
            <person name="Hegedus B."/>
            <person name="Baldrian P."/>
            <person name="Stursova M."/>
            <person name="Weitz H."/>
            <person name="Taylor A."/>
            <person name="Grigoriev I.V."/>
            <person name="Nagy L.G."/>
            <person name="Martin F."/>
            <person name="Kauserud H."/>
        </authorList>
    </citation>
    <scope>NUCLEOTIDE SEQUENCE</scope>
    <source>
        <strain evidence="2">CBHHK067</strain>
    </source>
</reference>
<feature type="region of interest" description="Disordered" evidence="1">
    <location>
        <begin position="32"/>
        <end position="51"/>
    </location>
</feature>
<feature type="compositionally biased region" description="Low complexity" evidence="1">
    <location>
        <begin position="273"/>
        <end position="330"/>
    </location>
</feature>
<feature type="compositionally biased region" description="Basic residues" evidence="1">
    <location>
        <begin position="348"/>
        <end position="358"/>
    </location>
</feature>
<keyword evidence="3" id="KW-1185">Reference proteome</keyword>
<comment type="caution">
    <text evidence="2">The sequence shown here is derived from an EMBL/GenBank/DDBJ whole genome shotgun (WGS) entry which is preliminary data.</text>
</comment>
<feature type="compositionally biased region" description="Low complexity" evidence="1">
    <location>
        <begin position="1213"/>
        <end position="1222"/>
    </location>
</feature>
<gene>
    <name evidence="2" type="ORF">B0H17DRAFT_1304922</name>
</gene>
<dbReference type="EMBL" id="JARKIE010000099">
    <property type="protein sequence ID" value="KAJ7686094.1"/>
    <property type="molecule type" value="Genomic_DNA"/>
</dbReference>
<protein>
    <submittedName>
        <fullName evidence="2">Uncharacterized protein</fullName>
    </submittedName>
</protein>
<feature type="compositionally biased region" description="Low complexity" evidence="1">
    <location>
        <begin position="243"/>
        <end position="261"/>
    </location>
</feature>
<feature type="compositionally biased region" description="Low complexity" evidence="1">
    <location>
        <begin position="32"/>
        <end position="44"/>
    </location>
</feature>
<dbReference type="InterPro" id="IPR038279">
    <property type="entry name" value="Ndc10_dom2_sf"/>
</dbReference>
<sequence length="1257" mass="137209">MDAILGAIDPALLEEGVGTVTTNGATISPIAASRSRPASATRPTQTFSRADTNTWQASNYAPQRDVNETRADYEDRLTHVSRKNPLVEACTRLGIKTGRTWTLERLCAALSDHCRTFTVSSSQKYGQGGRRSSVRATDQHDVLASALAHTAQPFHFSVPNDQRTARPRWQRLMVDPHYRQKRLAAALVIGRSSRRIRSIGCRSAHILGVGRSSGASSASGVSTALGAGRASGAARGASMASGAARGTSTASGAARGASTASQLEARPRHRPARGASTASGAGRGASSTSGAGWGASTSPGAGRGAASASGAARGASTASGAGRGASTSRAQVGAHPQRRTQVGVGAHSQRRAQLRARPQRREQLEAHPPREIKGQIFLCRRTALPPLKLPAPKLIHHHLKNCPSPPNPCVSPFGIVCRSRLDSPFCGSSHAVPHHIAPPRQFRRPEEVSPLVHITAFQEGDEDEDSEAALIRRYDVEGANHTNCWGTMMRKMGTRTRTRWMRGRRGTIQVDPSQRMRGADGPDPPEKRAFPIETHVLAVKRAAGNRRAGGLKTQNAMVRAWNEFTWNAMEAREIDDPIVEEHSLLRYIKFALNVPSVPAKASISPVHSWVRTYLAQSHLKKLFFGALRIRKEQDAADPSLARDRPAVTNRMDEGCGLVPGEDAPDIRANTWLPDVTEEQLEAVGKAFLAHSHWGGKAGKRGCVVNPVYTVFIPHLWPEMCPFGAFAFYFHYLHDEKNITQSMKIDWTVNSSLRSIRVLHGQNSPITRSTNRICITCTACLQECGIPVASQGPPASPSIGIQTRGLGVDAAETSCLGWVRGETYMDTYAPSLPKKVILAAAGYRDDEPYDPIWCHVNVPEQFLKLVCPIAEEILDKVTGRANMSGTTNHWQLVVKLRPYLFQCGAAIYQKWPQSSIFRLPAFMHTDIPLRSPGCSRNPIDLERIQNTLLRVALEEMRSLLASQNVQLKKLAAAFERRTSIFSPAQGFSASNYHSRALASAPYQMEDSSVAAASSPGLNHSPPRMDLVEPPVASYYEAGGVPGIFPPLLGQKSVHWSDVFKVVKQPHLLWSAWGPHKTLEQFGSIEKLWTAFIDGAPELDASGNSTGRLNPPLKLVEQYFQASWRCPEDKKERANIAKIWQRFREIPEWIDSHSTARDVSPDMIITELQAMRVGTSVRNEPRGLNWLQNELAVLRKAAKKAQTANHSSAGNLEPSSSSTSSSTSLGAAFVLQEPSTGTRRKREAAIDARRRPKKKLKMD</sequence>
<feature type="region of interest" description="Disordered" evidence="1">
    <location>
        <begin position="1196"/>
        <end position="1257"/>
    </location>
</feature>
<evidence type="ECO:0000313" key="2">
    <source>
        <dbReference type="EMBL" id="KAJ7686094.1"/>
    </source>
</evidence>
<feature type="compositionally biased region" description="Basic residues" evidence="1">
    <location>
        <begin position="1248"/>
        <end position="1257"/>
    </location>
</feature>
<evidence type="ECO:0000256" key="1">
    <source>
        <dbReference type="SAM" id="MobiDB-lite"/>
    </source>
</evidence>
<organism evidence="2 3">
    <name type="scientific">Mycena rosella</name>
    <name type="common">Pink bonnet</name>
    <name type="synonym">Agaricus rosellus</name>
    <dbReference type="NCBI Taxonomy" id="1033263"/>
    <lineage>
        <taxon>Eukaryota</taxon>
        <taxon>Fungi</taxon>
        <taxon>Dikarya</taxon>
        <taxon>Basidiomycota</taxon>
        <taxon>Agaricomycotina</taxon>
        <taxon>Agaricomycetes</taxon>
        <taxon>Agaricomycetidae</taxon>
        <taxon>Agaricales</taxon>
        <taxon>Marasmiineae</taxon>
        <taxon>Mycenaceae</taxon>
        <taxon>Mycena</taxon>
    </lineage>
</organism>
<dbReference type="GO" id="GO:0003677">
    <property type="term" value="F:DNA binding"/>
    <property type="evidence" value="ECO:0007669"/>
    <property type="project" value="InterPro"/>
</dbReference>
<feature type="compositionally biased region" description="Polar residues" evidence="1">
    <location>
        <begin position="1200"/>
        <end position="1212"/>
    </location>
</feature>
<dbReference type="AlphaFoldDB" id="A0AAD7GF51"/>
<dbReference type="Gene3D" id="1.10.443.20">
    <property type="entry name" value="Centromere DNA-binding protein complex CBF3 subunit, domain 2"/>
    <property type="match status" value="1"/>
</dbReference>
<name>A0AAD7GF51_MYCRO</name>
<feature type="compositionally biased region" description="Basic and acidic residues" evidence="1">
    <location>
        <begin position="359"/>
        <end position="368"/>
    </location>
</feature>
<proteinExistence type="predicted"/>
<dbReference type="Proteomes" id="UP001221757">
    <property type="component" value="Unassembled WGS sequence"/>
</dbReference>
<evidence type="ECO:0000313" key="3">
    <source>
        <dbReference type="Proteomes" id="UP001221757"/>
    </source>
</evidence>
<feature type="region of interest" description="Disordered" evidence="1">
    <location>
        <begin position="243"/>
        <end position="368"/>
    </location>
</feature>
<accession>A0AAD7GF51</accession>